<dbReference type="GO" id="GO:0008081">
    <property type="term" value="F:phosphoric diester hydrolase activity"/>
    <property type="evidence" value="ECO:0007669"/>
    <property type="project" value="InterPro"/>
</dbReference>
<dbReference type="PANTHER" id="PTHR46211">
    <property type="entry name" value="GLYCEROPHOSPHORYL DIESTER PHOSPHODIESTERASE"/>
    <property type="match status" value="1"/>
</dbReference>
<dbReference type="Pfam" id="PF03009">
    <property type="entry name" value="GDPD"/>
    <property type="match status" value="1"/>
</dbReference>
<name>A0A6N8L6E3_9SPHI</name>
<comment type="caution">
    <text evidence="3">The sequence shown here is derived from an EMBL/GenBank/DDBJ whole genome shotgun (WGS) entry which is preliminary data.</text>
</comment>
<evidence type="ECO:0000256" key="1">
    <source>
        <dbReference type="SAM" id="SignalP"/>
    </source>
</evidence>
<keyword evidence="4" id="KW-1185">Reference proteome</keyword>
<keyword evidence="1" id="KW-0732">Signal</keyword>
<proteinExistence type="predicted"/>
<feature type="chain" id="PRO_5026755692" description="GP-PDE domain-containing protein" evidence="1">
    <location>
        <begin position="21"/>
        <end position="261"/>
    </location>
</feature>
<reference evidence="3 4" key="1">
    <citation type="submission" date="2019-12" db="EMBL/GenBank/DDBJ databases">
        <authorList>
            <person name="Dong K."/>
        </authorList>
    </citation>
    <scope>NUCLEOTIDE SEQUENCE [LARGE SCALE GENOMIC DNA]</scope>
    <source>
        <strain evidence="3 4">JCM 31225</strain>
    </source>
</reference>
<evidence type="ECO:0000313" key="3">
    <source>
        <dbReference type="EMBL" id="MVZ64031.1"/>
    </source>
</evidence>
<dbReference type="PANTHER" id="PTHR46211:SF1">
    <property type="entry name" value="GLYCEROPHOSPHODIESTER PHOSPHODIESTERASE, CYTOPLASMIC"/>
    <property type="match status" value="1"/>
</dbReference>
<evidence type="ECO:0000259" key="2">
    <source>
        <dbReference type="PROSITE" id="PS51704"/>
    </source>
</evidence>
<gene>
    <name evidence="3" type="ORF">GQF63_18560</name>
</gene>
<dbReference type="RefSeq" id="WP_160370749.1">
    <property type="nucleotide sequence ID" value="NZ_WSQA01000019.1"/>
</dbReference>
<feature type="signal peptide" evidence="1">
    <location>
        <begin position="1"/>
        <end position="20"/>
    </location>
</feature>
<feature type="domain" description="GP-PDE" evidence="2">
    <location>
        <begin position="25"/>
        <end position="255"/>
    </location>
</feature>
<dbReference type="Gene3D" id="3.20.20.190">
    <property type="entry name" value="Phosphatidylinositol (PI) phosphodiesterase"/>
    <property type="match status" value="1"/>
</dbReference>
<dbReference type="EMBL" id="WSQA01000019">
    <property type="protein sequence ID" value="MVZ64031.1"/>
    <property type="molecule type" value="Genomic_DNA"/>
</dbReference>
<dbReference type="OrthoDB" id="9776255at2"/>
<dbReference type="SUPFAM" id="SSF51695">
    <property type="entry name" value="PLC-like phosphodiesterases"/>
    <property type="match status" value="1"/>
</dbReference>
<dbReference type="InterPro" id="IPR017946">
    <property type="entry name" value="PLC-like_Pdiesterase_TIM-brl"/>
</dbReference>
<dbReference type="InterPro" id="IPR030395">
    <property type="entry name" value="GP_PDE_dom"/>
</dbReference>
<protein>
    <recommendedName>
        <fullName evidence="2">GP-PDE domain-containing protein</fullName>
    </recommendedName>
</protein>
<organism evidence="3 4">
    <name type="scientific">Sphingobacterium humi</name>
    <dbReference type="NCBI Taxonomy" id="1796905"/>
    <lineage>
        <taxon>Bacteria</taxon>
        <taxon>Pseudomonadati</taxon>
        <taxon>Bacteroidota</taxon>
        <taxon>Sphingobacteriia</taxon>
        <taxon>Sphingobacteriales</taxon>
        <taxon>Sphingobacteriaceae</taxon>
        <taxon>Sphingobacterium</taxon>
    </lineage>
</organism>
<accession>A0A6N8L6E3</accession>
<dbReference type="AlphaFoldDB" id="A0A6N8L6E3"/>
<dbReference type="Proteomes" id="UP000435036">
    <property type="component" value="Unassembled WGS sequence"/>
</dbReference>
<evidence type="ECO:0000313" key="4">
    <source>
        <dbReference type="Proteomes" id="UP000435036"/>
    </source>
</evidence>
<sequence length="261" mass="29037">MKNLVFYIWVCCLAVGQALAQQPFQGVVAHRAGIYEDPAFPENSVAALRKSAALGVNMIEIDVLLSKDHQVVVNHDHDFQGLDIASSTFQDLKAKGKLSNGEQLSSLEAYIREIAKHKGLGLLIDIKRSNVSQAWDALTGQYVAEIIRKTQSESFVAVIAPMFPALVKIKIDNPKVKIYYIGVDYSPETLKVLGFDGVNLQYKRYQSEYDMKALQDAGLAVGAYVVDDAAIMNTLLDQQVDFITTNKPWILMDVLKTRKQK</sequence>
<dbReference type="PROSITE" id="PS51704">
    <property type="entry name" value="GP_PDE"/>
    <property type="match status" value="1"/>
</dbReference>
<dbReference type="GO" id="GO:0006629">
    <property type="term" value="P:lipid metabolic process"/>
    <property type="evidence" value="ECO:0007669"/>
    <property type="project" value="InterPro"/>
</dbReference>